<dbReference type="SUPFAM" id="SSF46785">
    <property type="entry name" value="Winged helix' DNA-binding domain"/>
    <property type="match status" value="1"/>
</dbReference>
<dbReference type="AlphaFoldDB" id="B9DQA4"/>
<dbReference type="Pfam" id="PF02082">
    <property type="entry name" value="Rrf2"/>
    <property type="match status" value="1"/>
</dbReference>
<name>B9DQA4_STACT</name>
<accession>B9DQA4</accession>
<organism evidence="1 2">
    <name type="scientific">Staphylococcus carnosus (strain TM300)</name>
    <dbReference type="NCBI Taxonomy" id="396513"/>
    <lineage>
        <taxon>Bacteria</taxon>
        <taxon>Bacillati</taxon>
        <taxon>Bacillota</taxon>
        <taxon>Bacilli</taxon>
        <taxon>Bacillales</taxon>
        <taxon>Staphylococcaceae</taxon>
        <taxon>Staphylococcus</taxon>
    </lineage>
</organism>
<proteinExistence type="predicted"/>
<reference evidence="1 2" key="1">
    <citation type="journal article" date="2009" name="Appl. Environ. Microbiol.">
        <title>Genome analysis of the meat starter culture bacterium Staphylococcus carnosus TM300.</title>
        <authorList>
            <person name="Rosenstein R."/>
            <person name="Nerz C."/>
            <person name="Biswas L."/>
            <person name="Resch A."/>
            <person name="Raddatz G."/>
            <person name="Schuster S.C."/>
            <person name="Goetz F."/>
        </authorList>
    </citation>
    <scope>NUCLEOTIDE SEQUENCE [LARGE SCALE GENOMIC DNA]</scope>
    <source>
        <strain evidence="1 2">TM300</strain>
    </source>
</reference>
<dbReference type="KEGG" id="sca:SCA_0627"/>
<dbReference type="HOGENOM" id="CLU_107144_4_3_9"/>
<gene>
    <name evidence="1" type="ordered locus">Sca_0627</name>
</gene>
<dbReference type="InterPro" id="IPR000944">
    <property type="entry name" value="Tscrpt_reg_Rrf2"/>
</dbReference>
<evidence type="ECO:0000313" key="2">
    <source>
        <dbReference type="Proteomes" id="UP000000444"/>
    </source>
</evidence>
<dbReference type="PANTHER" id="PTHR33221:SF15">
    <property type="entry name" value="HTH-TYPE TRANSCRIPTIONAL REGULATOR YWGB-RELATED"/>
    <property type="match status" value="1"/>
</dbReference>
<protein>
    <submittedName>
        <fullName evidence="1">Transcriptional regulator</fullName>
    </submittedName>
</protein>
<keyword evidence="2" id="KW-1185">Reference proteome</keyword>
<dbReference type="Gene3D" id="1.10.10.10">
    <property type="entry name" value="Winged helix-like DNA-binding domain superfamily/Winged helix DNA-binding domain"/>
    <property type="match status" value="1"/>
</dbReference>
<dbReference type="PANTHER" id="PTHR33221">
    <property type="entry name" value="WINGED HELIX-TURN-HELIX TRANSCRIPTIONAL REGULATOR, RRF2 FAMILY"/>
    <property type="match status" value="1"/>
</dbReference>
<dbReference type="Proteomes" id="UP000000444">
    <property type="component" value="Chromosome"/>
</dbReference>
<sequence length="154" mass="17737">MFKCNYKSYIKKVTTINLEFNIAVHFLAFLTKHADERFSSRALSELICINPVQLRRVTSQLVEHQYVETIRGKYGGYQANESTATANLGDLFQIFTAHSTQGRLYTGTKESDCEISQKIEDTMKVHHAKEQALLKQYYDDFTIQDILEETVTTI</sequence>
<dbReference type="BioCyc" id="SCAR396513:SCA_RS03185-MONOMER"/>
<dbReference type="InterPro" id="IPR036390">
    <property type="entry name" value="WH_DNA-bd_sf"/>
</dbReference>
<dbReference type="NCBIfam" id="NF041852">
    <property type="entry name" value="trans_reg_HypR"/>
    <property type="match status" value="1"/>
</dbReference>
<dbReference type="GO" id="GO:0003700">
    <property type="term" value="F:DNA-binding transcription factor activity"/>
    <property type="evidence" value="ECO:0007669"/>
    <property type="project" value="TreeGrafter"/>
</dbReference>
<evidence type="ECO:0000313" key="1">
    <source>
        <dbReference type="EMBL" id="CAL27539.1"/>
    </source>
</evidence>
<dbReference type="InterPro" id="IPR036388">
    <property type="entry name" value="WH-like_DNA-bd_sf"/>
</dbReference>
<dbReference type="EMBL" id="AM295250">
    <property type="protein sequence ID" value="CAL27539.1"/>
    <property type="molecule type" value="Genomic_DNA"/>
</dbReference>
<dbReference type="GO" id="GO:0005829">
    <property type="term" value="C:cytosol"/>
    <property type="evidence" value="ECO:0007669"/>
    <property type="project" value="TreeGrafter"/>
</dbReference>
<dbReference type="PROSITE" id="PS51197">
    <property type="entry name" value="HTH_RRF2_2"/>
    <property type="match status" value="1"/>
</dbReference>
<dbReference type="eggNOG" id="COG1959">
    <property type="taxonomic scope" value="Bacteria"/>
</dbReference>